<dbReference type="PIRSF" id="PIRSF002703">
    <property type="entry name" value="Thaumatin"/>
    <property type="match status" value="1"/>
</dbReference>
<reference evidence="4" key="1">
    <citation type="journal article" date="2016" name="Nat. Genet.">
        <title>A high-quality carrot genome assembly provides new insights into carotenoid accumulation and asterid genome evolution.</title>
        <authorList>
            <person name="Iorizzo M."/>
            <person name="Ellison S."/>
            <person name="Senalik D."/>
            <person name="Zeng P."/>
            <person name="Satapoomin P."/>
            <person name="Huang J."/>
            <person name="Bowman M."/>
            <person name="Iovene M."/>
            <person name="Sanseverino W."/>
            <person name="Cavagnaro P."/>
            <person name="Yildiz M."/>
            <person name="Macko-Podgorni A."/>
            <person name="Moranska E."/>
            <person name="Grzebelus E."/>
            <person name="Grzebelus D."/>
            <person name="Ashrafi H."/>
            <person name="Zheng Z."/>
            <person name="Cheng S."/>
            <person name="Spooner D."/>
            <person name="Van Deynze A."/>
            <person name="Simon P."/>
        </authorList>
    </citation>
    <scope>NUCLEOTIDE SEQUENCE</scope>
    <source>
        <tissue evidence="4">Leaf</tissue>
    </source>
</reference>
<dbReference type="InterPro" id="IPR001938">
    <property type="entry name" value="Thaumatin"/>
</dbReference>
<dbReference type="Pfam" id="PF00314">
    <property type="entry name" value="Thaumatin"/>
    <property type="match status" value="1"/>
</dbReference>
<reference evidence="4" key="2">
    <citation type="submission" date="2022-03" db="EMBL/GenBank/DDBJ databases">
        <title>Draft title - Genomic analysis of global carrot germplasm unveils the trajectory of domestication and the origin of high carotenoid orange carrot.</title>
        <authorList>
            <person name="Iorizzo M."/>
            <person name="Ellison S."/>
            <person name="Senalik D."/>
            <person name="Macko-Podgorni A."/>
            <person name="Grzebelus D."/>
            <person name="Bostan H."/>
            <person name="Rolling W."/>
            <person name="Curaba J."/>
            <person name="Simon P."/>
        </authorList>
    </citation>
    <scope>NUCLEOTIDE SEQUENCE</scope>
    <source>
        <tissue evidence="4">Leaf</tissue>
    </source>
</reference>
<evidence type="ECO:0000256" key="1">
    <source>
        <dbReference type="ARBA" id="ARBA00010607"/>
    </source>
</evidence>
<dbReference type="PANTHER" id="PTHR31048">
    <property type="entry name" value="OS03G0233200 PROTEIN"/>
    <property type="match status" value="1"/>
</dbReference>
<evidence type="ECO:0000313" key="4">
    <source>
        <dbReference type="EMBL" id="WOG85869.1"/>
    </source>
</evidence>
<evidence type="ECO:0008006" key="6">
    <source>
        <dbReference type="Google" id="ProtNLM"/>
    </source>
</evidence>
<dbReference type="InterPro" id="IPR037176">
    <property type="entry name" value="Osmotin/thaumatin-like_sf"/>
</dbReference>
<keyword evidence="5" id="KW-1185">Reference proteome</keyword>
<feature type="disulfide bond" evidence="3">
    <location>
        <begin position="73"/>
        <end position="80"/>
    </location>
</feature>
<dbReference type="EMBL" id="CP093343">
    <property type="protein sequence ID" value="WOG85869.1"/>
    <property type="molecule type" value="Genomic_DNA"/>
</dbReference>
<organism evidence="4 5">
    <name type="scientific">Daucus carota subsp. sativus</name>
    <name type="common">Carrot</name>
    <dbReference type="NCBI Taxonomy" id="79200"/>
    <lineage>
        <taxon>Eukaryota</taxon>
        <taxon>Viridiplantae</taxon>
        <taxon>Streptophyta</taxon>
        <taxon>Embryophyta</taxon>
        <taxon>Tracheophyta</taxon>
        <taxon>Spermatophyta</taxon>
        <taxon>Magnoliopsida</taxon>
        <taxon>eudicotyledons</taxon>
        <taxon>Gunneridae</taxon>
        <taxon>Pentapetalae</taxon>
        <taxon>asterids</taxon>
        <taxon>campanulids</taxon>
        <taxon>Apiales</taxon>
        <taxon>Apiaceae</taxon>
        <taxon>Apioideae</taxon>
        <taxon>Scandiceae</taxon>
        <taxon>Daucinae</taxon>
        <taxon>Daucus</taxon>
        <taxon>Daucus sect. Daucus</taxon>
    </lineage>
</organism>
<dbReference type="FunFam" id="2.60.110.10:FF:000003">
    <property type="entry name" value="Thaumatin I"/>
    <property type="match status" value="1"/>
</dbReference>
<protein>
    <recommendedName>
        <fullName evidence="6">Thaumatin-like protein</fullName>
    </recommendedName>
</protein>
<dbReference type="SMART" id="SM00205">
    <property type="entry name" value="THN"/>
    <property type="match status" value="1"/>
</dbReference>
<name>A0AAF0WB88_DAUCS</name>
<evidence type="ECO:0000256" key="2">
    <source>
        <dbReference type="ARBA" id="ARBA00023157"/>
    </source>
</evidence>
<gene>
    <name evidence="4" type="ORF">DCAR_0105062</name>
</gene>
<comment type="similarity">
    <text evidence="1">Belongs to the thaumatin family.</text>
</comment>
<dbReference type="Gene3D" id="2.60.110.10">
    <property type="entry name" value="Thaumatin"/>
    <property type="match status" value="1"/>
</dbReference>
<feature type="disulfide bond" evidence="3">
    <location>
        <begin position="138"/>
        <end position="211"/>
    </location>
</feature>
<sequence length="232" mass="25500">MWKLEDDSCLRGGGVEASWTLIAANFNIRNNCPYLVWAGAYPGGGRQLNPNQEWSLDVDPGTQYARIWGRTNCNSDASVCETGDCGRLDCTAYGKTPNTVAEYALNQFQNYDYYDISLIDGFNIPMEFGPTAEGADGCKLSRCTADITGQCPDPLKFPGECNNPCTVYKTNEYCCTQVSEPCNPTDYSRFFKDRCPTSLSYKGDQTGNRSCPSGTNYKVGWGSAFFCGGVFV</sequence>
<dbReference type="SUPFAM" id="SSF49870">
    <property type="entry name" value="Osmotin, thaumatin-like protein"/>
    <property type="match status" value="1"/>
</dbReference>
<keyword evidence="2 3" id="KW-1015">Disulfide bond</keyword>
<evidence type="ECO:0000256" key="3">
    <source>
        <dbReference type="PIRSR" id="PIRSR002703-1"/>
    </source>
</evidence>
<dbReference type="PRINTS" id="PR00347">
    <property type="entry name" value="THAUMATIN"/>
</dbReference>
<evidence type="ECO:0000313" key="5">
    <source>
        <dbReference type="Proteomes" id="UP000077755"/>
    </source>
</evidence>
<dbReference type="PROSITE" id="PS51367">
    <property type="entry name" value="THAUMATIN_2"/>
    <property type="match status" value="1"/>
</dbReference>
<dbReference type="AlphaFoldDB" id="A0AAF0WB88"/>
<accession>A0AAF0WB88</accession>
<feature type="disulfide bond" evidence="3">
    <location>
        <begin position="85"/>
        <end position="90"/>
    </location>
</feature>
<dbReference type="Proteomes" id="UP000077755">
    <property type="component" value="Chromosome 1"/>
</dbReference>
<feature type="disulfide bond" evidence="3">
    <location>
        <begin position="143"/>
        <end position="195"/>
    </location>
</feature>
<feature type="disulfide bond" evidence="3">
    <location>
        <begin position="175"/>
        <end position="182"/>
    </location>
</feature>
<feature type="disulfide bond" evidence="3">
    <location>
        <begin position="165"/>
        <end position="174"/>
    </location>
</feature>
<feature type="disulfide bond" evidence="3">
    <location>
        <begin position="151"/>
        <end position="161"/>
    </location>
</feature>
<proteinExistence type="inferred from homology"/>